<evidence type="ECO:0000313" key="3">
    <source>
        <dbReference type="Proteomes" id="UP000636709"/>
    </source>
</evidence>
<dbReference type="EMBL" id="JACEFO010001671">
    <property type="protein sequence ID" value="KAF8722598.1"/>
    <property type="molecule type" value="Genomic_DNA"/>
</dbReference>
<dbReference type="AlphaFoldDB" id="A0A835EY27"/>
<comment type="caution">
    <text evidence="2">The sequence shown here is derived from an EMBL/GenBank/DDBJ whole genome shotgun (WGS) entry which is preliminary data.</text>
</comment>
<reference evidence="2" key="1">
    <citation type="submission" date="2020-07" db="EMBL/GenBank/DDBJ databases">
        <title>Genome sequence and genetic diversity analysis of an under-domesticated orphan crop, white fonio (Digitaria exilis).</title>
        <authorList>
            <person name="Bennetzen J.L."/>
            <person name="Chen S."/>
            <person name="Ma X."/>
            <person name="Wang X."/>
            <person name="Yssel A.E.J."/>
            <person name="Chaluvadi S.R."/>
            <person name="Johnson M."/>
            <person name="Gangashetty P."/>
            <person name="Hamidou F."/>
            <person name="Sanogo M.D."/>
            <person name="Zwaenepoel A."/>
            <person name="Wallace J."/>
            <person name="Van De Peer Y."/>
            <person name="Van Deynze A."/>
        </authorList>
    </citation>
    <scope>NUCLEOTIDE SEQUENCE</scope>
    <source>
        <tissue evidence="2">Leaves</tissue>
    </source>
</reference>
<feature type="region of interest" description="Disordered" evidence="1">
    <location>
        <begin position="33"/>
        <end position="95"/>
    </location>
</feature>
<dbReference type="PANTHER" id="PTHR46934:SF9">
    <property type="entry name" value="MYB_SANT-LIKE DOMAIN-CONTAINING PROTEIN"/>
    <property type="match status" value="1"/>
</dbReference>
<gene>
    <name evidence="2" type="ORF">HU200_022433</name>
</gene>
<evidence type="ECO:0000313" key="2">
    <source>
        <dbReference type="EMBL" id="KAF8722598.1"/>
    </source>
</evidence>
<keyword evidence="3" id="KW-1185">Reference proteome</keyword>
<dbReference type="PANTHER" id="PTHR46934">
    <property type="entry name" value="MYB_DNA-BIND_3 DOMAIN-CONTAINING PROTEIN-RELATED"/>
    <property type="match status" value="1"/>
</dbReference>
<feature type="compositionally biased region" description="Polar residues" evidence="1">
    <location>
        <begin position="33"/>
        <end position="59"/>
    </location>
</feature>
<accession>A0A835EY27</accession>
<organism evidence="2 3">
    <name type="scientific">Digitaria exilis</name>
    <dbReference type="NCBI Taxonomy" id="1010633"/>
    <lineage>
        <taxon>Eukaryota</taxon>
        <taxon>Viridiplantae</taxon>
        <taxon>Streptophyta</taxon>
        <taxon>Embryophyta</taxon>
        <taxon>Tracheophyta</taxon>
        <taxon>Spermatophyta</taxon>
        <taxon>Magnoliopsida</taxon>
        <taxon>Liliopsida</taxon>
        <taxon>Poales</taxon>
        <taxon>Poaceae</taxon>
        <taxon>PACMAD clade</taxon>
        <taxon>Panicoideae</taxon>
        <taxon>Panicodae</taxon>
        <taxon>Paniceae</taxon>
        <taxon>Anthephorinae</taxon>
        <taxon>Digitaria</taxon>
    </lineage>
</organism>
<sequence length="151" mass="16817">MEELYQGSIGSIATGDLNFTSTGLPTQRIELQVQPTPQRTETSRSEYNNMTFAGTNAFTSGLDGLESFEAQSAPSNHNTEDQDVPSGKKRKQSQIASKLGDFVDFRKDQIVKTMEKLEEKRIHEEDYSVKKCVTIVDGMEELTDGGKSRCQ</sequence>
<protein>
    <submittedName>
        <fullName evidence="2">Uncharacterized protein</fullName>
    </submittedName>
</protein>
<dbReference type="Proteomes" id="UP000636709">
    <property type="component" value="Unassembled WGS sequence"/>
</dbReference>
<name>A0A835EY27_9POAL</name>
<dbReference type="OrthoDB" id="690950at2759"/>
<evidence type="ECO:0000256" key="1">
    <source>
        <dbReference type="SAM" id="MobiDB-lite"/>
    </source>
</evidence>
<proteinExistence type="predicted"/>